<dbReference type="InterPro" id="IPR029058">
    <property type="entry name" value="AB_hydrolase_fold"/>
</dbReference>
<protein>
    <submittedName>
        <fullName evidence="2">Alpha/beta hydrolase</fullName>
    </submittedName>
</protein>
<keyword evidence="3" id="KW-1185">Reference proteome</keyword>
<name>A0ABP7MPH3_9GAMM</name>
<dbReference type="Proteomes" id="UP001501565">
    <property type="component" value="Unassembled WGS sequence"/>
</dbReference>
<gene>
    <name evidence="2" type="ORF">GCM10022277_22470</name>
</gene>
<dbReference type="SUPFAM" id="SSF53474">
    <property type="entry name" value="alpha/beta-Hydrolases"/>
    <property type="match status" value="1"/>
</dbReference>
<keyword evidence="2" id="KW-0378">Hydrolase</keyword>
<dbReference type="PRINTS" id="PR00412">
    <property type="entry name" value="EPOXHYDRLASE"/>
</dbReference>
<dbReference type="InterPro" id="IPR000639">
    <property type="entry name" value="Epox_hydrolase-like"/>
</dbReference>
<dbReference type="PANTHER" id="PTHR43798">
    <property type="entry name" value="MONOACYLGLYCEROL LIPASE"/>
    <property type="match status" value="1"/>
</dbReference>
<comment type="caution">
    <text evidence="2">The sequence shown here is derived from an EMBL/GenBank/DDBJ whole genome shotgun (WGS) entry which is preliminary data.</text>
</comment>
<dbReference type="GO" id="GO:0016787">
    <property type="term" value="F:hydrolase activity"/>
    <property type="evidence" value="ECO:0007669"/>
    <property type="project" value="UniProtKB-KW"/>
</dbReference>
<evidence type="ECO:0000313" key="2">
    <source>
        <dbReference type="EMBL" id="GAA3925883.1"/>
    </source>
</evidence>
<dbReference type="InterPro" id="IPR000073">
    <property type="entry name" value="AB_hydrolase_1"/>
</dbReference>
<evidence type="ECO:0000313" key="3">
    <source>
        <dbReference type="Proteomes" id="UP001501565"/>
    </source>
</evidence>
<sequence>MLSQPLMDWQNTGDFFDYQQHRIFYKTSGAGSPLLLIHGFPSASWDWQPMWAALSAKFRLITADMLGFGLSDKPKYFDYTIAAQADLYEMLLSIQGVETAHILAHDYGDTVAQELLARHNLGQLSFHIESVTFLNGGLFPETHRPLLVQKLLMSPVGGWIARLMTKQKLMANFQRICSSKMTCDDIALLWELLTHHEGRAVMPKLICYMKERKQFRSRWVGALQETDVPLHLIDGLIDPISGAHLVERFRELVPNGCVSELAGIGHYPQVEAPEEVCQAFQSALAEAASLSTSK</sequence>
<proteinExistence type="predicted"/>
<dbReference type="Pfam" id="PF00561">
    <property type="entry name" value="Abhydrolase_1"/>
    <property type="match status" value="1"/>
</dbReference>
<dbReference type="EMBL" id="BAABBN010000007">
    <property type="protein sequence ID" value="GAA3925883.1"/>
    <property type="molecule type" value="Genomic_DNA"/>
</dbReference>
<dbReference type="InterPro" id="IPR050266">
    <property type="entry name" value="AB_hydrolase_sf"/>
</dbReference>
<feature type="domain" description="AB hydrolase-1" evidence="1">
    <location>
        <begin position="33"/>
        <end position="138"/>
    </location>
</feature>
<reference evidence="3" key="1">
    <citation type="journal article" date="2019" name="Int. J. Syst. Evol. Microbiol.">
        <title>The Global Catalogue of Microorganisms (GCM) 10K type strain sequencing project: providing services to taxonomists for standard genome sequencing and annotation.</title>
        <authorList>
            <consortium name="The Broad Institute Genomics Platform"/>
            <consortium name="The Broad Institute Genome Sequencing Center for Infectious Disease"/>
            <person name="Wu L."/>
            <person name="Ma J."/>
        </authorList>
    </citation>
    <scope>NUCLEOTIDE SEQUENCE [LARGE SCALE GENOMIC DNA]</scope>
    <source>
        <strain evidence="3">JCM 17551</strain>
    </source>
</reference>
<organism evidence="2 3">
    <name type="scientific">Litoribacillus peritrichatus</name>
    <dbReference type="NCBI Taxonomy" id="718191"/>
    <lineage>
        <taxon>Bacteria</taxon>
        <taxon>Pseudomonadati</taxon>
        <taxon>Pseudomonadota</taxon>
        <taxon>Gammaproteobacteria</taxon>
        <taxon>Oceanospirillales</taxon>
        <taxon>Oceanospirillaceae</taxon>
        <taxon>Litoribacillus</taxon>
    </lineage>
</organism>
<dbReference type="Gene3D" id="3.40.50.1820">
    <property type="entry name" value="alpha/beta hydrolase"/>
    <property type="match status" value="1"/>
</dbReference>
<evidence type="ECO:0000259" key="1">
    <source>
        <dbReference type="Pfam" id="PF00561"/>
    </source>
</evidence>
<dbReference type="PANTHER" id="PTHR43798:SF33">
    <property type="entry name" value="HYDROLASE, PUTATIVE (AFU_ORTHOLOGUE AFUA_2G14860)-RELATED"/>
    <property type="match status" value="1"/>
</dbReference>
<accession>A0ABP7MPH3</accession>